<dbReference type="EMBL" id="JAGTTL010000026">
    <property type="protein sequence ID" value="KAK6302119.1"/>
    <property type="molecule type" value="Genomic_DNA"/>
</dbReference>
<dbReference type="PANTHER" id="PTHR33104">
    <property type="entry name" value="SI:DKEY-29D5.2"/>
    <property type="match status" value="1"/>
</dbReference>
<accession>A0AAN8QE95</accession>
<dbReference type="Proteomes" id="UP001356427">
    <property type="component" value="Unassembled WGS sequence"/>
</dbReference>
<dbReference type="Pfam" id="PF18758">
    <property type="entry name" value="KDZ"/>
    <property type="match status" value="1"/>
</dbReference>
<reference evidence="1 2" key="1">
    <citation type="submission" date="2021-04" db="EMBL/GenBank/DDBJ databases">
        <authorList>
            <person name="De Guttry C."/>
            <person name="Zahm M."/>
            <person name="Klopp C."/>
            <person name="Cabau C."/>
            <person name="Louis A."/>
            <person name="Berthelot C."/>
            <person name="Parey E."/>
            <person name="Roest Crollius H."/>
            <person name="Montfort J."/>
            <person name="Robinson-Rechavi M."/>
            <person name="Bucao C."/>
            <person name="Bouchez O."/>
            <person name="Gislard M."/>
            <person name="Lluch J."/>
            <person name="Milhes M."/>
            <person name="Lampietro C."/>
            <person name="Lopez Roques C."/>
            <person name="Donnadieu C."/>
            <person name="Braasch I."/>
            <person name="Desvignes T."/>
            <person name="Postlethwait J."/>
            <person name="Bobe J."/>
            <person name="Wedekind C."/>
            <person name="Guiguen Y."/>
        </authorList>
    </citation>
    <scope>NUCLEOTIDE SEQUENCE [LARGE SCALE GENOMIC DNA]</scope>
    <source>
        <strain evidence="1">Cs_M1</strain>
        <tissue evidence="1">Blood</tissue>
    </source>
</reference>
<dbReference type="InterPro" id="IPR040521">
    <property type="entry name" value="KDZ"/>
</dbReference>
<gene>
    <name evidence="1" type="ORF">J4Q44_G00281720</name>
</gene>
<sequence>MMFGEILAYPLFLQKELSGSRNIPFMCTDVICKFWPYLTKVALHCPELATLLDMKPLLSVMHAKSHRLKCEIKWGGPNQEGAGITLGEEVEQGNSFLLRAAICSKQMSKGDGCKRQHPMRRKILEEKVKLTAAIGVQHPCTRFSNTICR</sequence>
<dbReference type="AlphaFoldDB" id="A0AAN8QE95"/>
<evidence type="ECO:0000313" key="1">
    <source>
        <dbReference type="EMBL" id="KAK6302119.1"/>
    </source>
</evidence>
<name>A0AAN8QE95_9TELE</name>
<comment type="caution">
    <text evidence="1">The sequence shown here is derived from an EMBL/GenBank/DDBJ whole genome shotgun (WGS) entry which is preliminary data.</text>
</comment>
<evidence type="ECO:0000313" key="2">
    <source>
        <dbReference type="Proteomes" id="UP001356427"/>
    </source>
</evidence>
<keyword evidence="2" id="KW-1185">Reference proteome</keyword>
<proteinExistence type="predicted"/>
<dbReference type="PANTHER" id="PTHR33104:SF2">
    <property type="entry name" value="CXC3 LIKE CYSTEINE CLUSTER DOMAIN-CONTAINING PROTEIN"/>
    <property type="match status" value="1"/>
</dbReference>
<protein>
    <submittedName>
        <fullName evidence="1">Uncharacterized protein</fullName>
    </submittedName>
</protein>
<organism evidence="1 2">
    <name type="scientific">Coregonus suidteri</name>
    <dbReference type="NCBI Taxonomy" id="861788"/>
    <lineage>
        <taxon>Eukaryota</taxon>
        <taxon>Metazoa</taxon>
        <taxon>Chordata</taxon>
        <taxon>Craniata</taxon>
        <taxon>Vertebrata</taxon>
        <taxon>Euteleostomi</taxon>
        <taxon>Actinopterygii</taxon>
        <taxon>Neopterygii</taxon>
        <taxon>Teleostei</taxon>
        <taxon>Protacanthopterygii</taxon>
        <taxon>Salmoniformes</taxon>
        <taxon>Salmonidae</taxon>
        <taxon>Coregoninae</taxon>
        <taxon>Coregonus</taxon>
    </lineage>
</organism>